<dbReference type="KEGG" id="sgl:SG2215"/>
<evidence type="ECO:0000313" key="2">
    <source>
        <dbReference type="EMBL" id="CRL46558.1"/>
    </source>
</evidence>
<accession>Q2NQT5</accession>
<evidence type="ECO:0000313" key="4">
    <source>
        <dbReference type="Proteomes" id="UP000245838"/>
    </source>
</evidence>
<protein>
    <submittedName>
        <fullName evidence="1">Uncharacterized protein</fullName>
    </submittedName>
</protein>
<dbReference type="HOGENOM" id="CLU_1601598_0_0_6"/>
<dbReference type="AlphaFoldDB" id="Q2NQT5"/>
<name>Q2NQT5_SODGM</name>
<organism evidence="1 3">
    <name type="scientific">Sodalis glossinidius (strain morsitans)</name>
    <dbReference type="NCBI Taxonomy" id="343509"/>
    <lineage>
        <taxon>Bacteria</taxon>
        <taxon>Pseudomonadati</taxon>
        <taxon>Pseudomonadota</taxon>
        <taxon>Gammaproteobacteria</taxon>
        <taxon>Enterobacterales</taxon>
        <taxon>Bruguierivoracaceae</taxon>
        <taxon>Sodalis</taxon>
    </lineage>
</organism>
<evidence type="ECO:0000313" key="1">
    <source>
        <dbReference type="EMBL" id="BAE75490.1"/>
    </source>
</evidence>
<evidence type="ECO:0000313" key="3">
    <source>
        <dbReference type="Proteomes" id="UP000001932"/>
    </source>
</evidence>
<keyword evidence="3" id="KW-1185">Reference proteome</keyword>
<dbReference type="EMBL" id="AP008232">
    <property type="protein sequence ID" value="BAE75490.1"/>
    <property type="molecule type" value="Genomic_DNA"/>
</dbReference>
<dbReference type="Proteomes" id="UP000001932">
    <property type="component" value="Chromosome"/>
</dbReference>
<sequence>MARPLHTAMMASSHKNSTRLSTHGVQQHACAARFRQKGPGACLVARLLRAGGSSAGGVGVPAELCEPLWELWPAGPFMPLKSSVFIDFLGEALGEAAVAHQAATKTGSDATSRLVNGEMTFDRDAAAKAIEERIARPQGLTVEDAASGVTTLRRHAGGEGGDPGDI</sequence>
<dbReference type="EMBL" id="LN854557">
    <property type="protein sequence ID" value="CRL46558.1"/>
    <property type="molecule type" value="Genomic_DNA"/>
</dbReference>
<gene>
    <name evidence="1" type="ordered locus">SG2215</name>
    <name evidence="2" type="ORF">SGGMMB4_05295</name>
</gene>
<dbReference type="Proteomes" id="UP000245838">
    <property type="component" value="Chromosome sggmmb4_Chromosome"/>
</dbReference>
<proteinExistence type="predicted"/>
<reference evidence="1 3" key="1">
    <citation type="journal article" date="2006" name="Genome Res.">
        <title>Massive genome erosion and functional adaptations provide insights into the symbiotic lifestyle of Sodalis glossinidius in the tsetse host.</title>
        <authorList>
            <person name="Toh H."/>
            <person name="Weiss B.L."/>
            <person name="Perkin S.A.H."/>
            <person name="Yamashita A."/>
            <person name="Oshima K."/>
            <person name="Hattori M."/>
            <person name="Aksoy S."/>
        </authorList>
    </citation>
    <scope>NUCLEOTIDE SEQUENCE [LARGE SCALE GENOMIC DNA]</scope>
    <source>
        <strain evidence="3">morsitans</strain>
        <strain evidence="1">Morsitans</strain>
    </source>
</reference>
<reference evidence="2 4" key="2">
    <citation type="submission" date="2015-05" db="EMBL/GenBank/DDBJ databases">
        <authorList>
            <person name="Goodhead I."/>
        </authorList>
    </citation>
    <scope>NUCLEOTIDE SEQUENCE [LARGE SCALE GENOMIC DNA]</scope>
    <source>
        <strain evidence="2">B4</strain>
        <strain evidence="4">morsitans</strain>
    </source>
</reference>